<evidence type="ECO:0000256" key="6">
    <source>
        <dbReference type="SAM" id="Phobius"/>
    </source>
</evidence>
<comment type="subcellular location">
    <subcellularLocation>
        <location evidence="1">Membrane</location>
        <topology evidence="1">Multi-pass membrane protein</topology>
    </subcellularLocation>
</comment>
<evidence type="ECO:0000256" key="3">
    <source>
        <dbReference type="ARBA" id="ARBA00022692"/>
    </source>
</evidence>
<sequence length="307" mass="33653">MKQGVIGCVEKSCKEAPRREYERTRVIRRTIPSGIISYTSGEPSPRTPSHARFLNEKEKAYVVGRLRETGATGHDDGADDFSWREVWQACTLPQVWMLAVIFFFDGVVLYGLAYFTPSILQGLGYAATGAQLMSVPPFATAFFVSLISAFISDRYHCGGFVTMFNCTLCVIGFAMYLGSQSASVKYGSLFLSITGTYCAAPALSTWSANNAAPHARRATAIAIGFIMTNSGGILATWLLGALSPPPLYRKATITLLIMSVLMVVVAGMNTYYLWSQNKKKAMIRATMSRSEEKPGLGDKSAWFIYNL</sequence>
<evidence type="ECO:0000256" key="4">
    <source>
        <dbReference type="ARBA" id="ARBA00022989"/>
    </source>
</evidence>
<dbReference type="InterPro" id="IPR036259">
    <property type="entry name" value="MFS_trans_sf"/>
</dbReference>
<dbReference type="GO" id="GO:0022857">
    <property type="term" value="F:transmembrane transporter activity"/>
    <property type="evidence" value="ECO:0007669"/>
    <property type="project" value="InterPro"/>
</dbReference>
<proteinExistence type="predicted"/>
<organism evidence="7 8">
    <name type="scientific">Collybia nuda</name>
    <dbReference type="NCBI Taxonomy" id="64659"/>
    <lineage>
        <taxon>Eukaryota</taxon>
        <taxon>Fungi</taxon>
        <taxon>Dikarya</taxon>
        <taxon>Basidiomycota</taxon>
        <taxon>Agaricomycotina</taxon>
        <taxon>Agaricomycetes</taxon>
        <taxon>Agaricomycetidae</taxon>
        <taxon>Agaricales</taxon>
        <taxon>Tricholomatineae</taxon>
        <taxon>Clitocybaceae</taxon>
        <taxon>Collybia</taxon>
    </lineage>
</organism>
<keyword evidence="2" id="KW-0813">Transport</keyword>
<keyword evidence="3 6" id="KW-0812">Transmembrane</keyword>
<feature type="transmembrane region" description="Helical" evidence="6">
    <location>
        <begin position="159"/>
        <end position="177"/>
    </location>
</feature>
<dbReference type="GO" id="GO:0016020">
    <property type="term" value="C:membrane"/>
    <property type="evidence" value="ECO:0007669"/>
    <property type="project" value="UniProtKB-SubCell"/>
</dbReference>
<dbReference type="Gene3D" id="1.20.1250.20">
    <property type="entry name" value="MFS general substrate transporter like domains"/>
    <property type="match status" value="1"/>
</dbReference>
<feature type="transmembrane region" description="Helical" evidence="6">
    <location>
        <begin position="251"/>
        <end position="274"/>
    </location>
</feature>
<keyword evidence="8" id="KW-1185">Reference proteome</keyword>
<dbReference type="PANTHER" id="PTHR43791">
    <property type="entry name" value="PERMEASE-RELATED"/>
    <property type="match status" value="1"/>
</dbReference>
<name>A0A9P5XZ15_9AGAR</name>
<dbReference type="SUPFAM" id="SSF103473">
    <property type="entry name" value="MFS general substrate transporter"/>
    <property type="match status" value="1"/>
</dbReference>
<feature type="transmembrane region" description="Helical" evidence="6">
    <location>
        <begin position="95"/>
        <end position="115"/>
    </location>
</feature>
<evidence type="ECO:0000256" key="1">
    <source>
        <dbReference type="ARBA" id="ARBA00004141"/>
    </source>
</evidence>
<comment type="caution">
    <text evidence="7">The sequence shown here is derived from an EMBL/GenBank/DDBJ whole genome shotgun (WGS) entry which is preliminary data.</text>
</comment>
<gene>
    <name evidence="7" type="ORF">BDZ94DRAFT_1378074</name>
</gene>
<dbReference type="InterPro" id="IPR011701">
    <property type="entry name" value="MFS"/>
</dbReference>
<dbReference type="FunFam" id="1.20.1250.20:FF:000013">
    <property type="entry name" value="MFS general substrate transporter"/>
    <property type="match status" value="1"/>
</dbReference>
<feature type="transmembrane region" description="Helical" evidence="6">
    <location>
        <begin position="135"/>
        <end position="152"/>
    </location>
</feature>
<evidence type="ECO:0000313" key="8">
    <source>
        <dbReference type="Proteomes" id="UP000807353"/>
    </source>
</evidence>
<dbReference type="PANTHER" id="PTHR43791:SF85">
    <property type="entry name" value="TRANSPORTER, PUTATIVE (AFU_ORTHOLOGUE AFUA_6G00710)-RELATED"/>
    <property type="match status" value="1"/>
</dbReference>
<dbReference type="OrthoDB" id="2985014at2759"/>
<accession>A0A9P5XZ15</accession>
<dbReference type="AlphaFoldDB" id="A0A9P5XZ15"/>
<evidence type="ECO:0000313" key="7">
    <source>
        <dbReference type="EMBL" id="KAF9460248.1"/>
    </source>
</evidence>
<dbReference type="Pfam" id="PF07690">
    <property type="entry name" value="MFS_1"/>
    <property type="match status" value="1"/>
</dbReference>
<feature type="transmembrane region" description="Helical" evidence="6">
    <location>
        <begin position="189"/>
        <end position="208"/>
    </location>
</feature>
<keyword evidence="4 6" id="KW-1133">Transmembrane helix</keyword>
<evidence type="ECO:0000256" key="2">
    <source>
        <dbReference type="ARBA" id="ARBA00022448"/>
    </source>
</evidence>
<dbReference type="EMBL" id="MU150302">
    <property type="protein sequence ID" value="KAF9460248.1"/>
    <property type="molecule type" value="Genomic_DNA"/>
</dbReference>
<evidence type="ECO:0000256" key="5">
    <source>
        <dbReference type="ARBA" id="ARBA00023136"/>
    </source>
</evidence>
<keyword evidence="5 6" id="KW-0472">Membrane</keyword>
<feature type="transmembrane region" description="Helical" evidence="6">
    <location>
        <begin position="220"/>
        <end position="239"/>
    </location>
</feature>
<protein>
    <submittedName>
        <fullName evidence="7">Major facilitator superfamily domain-containing protein</fullName>
    </submittedName>
</protein>
<reference evidence="7" key="1">
    <citation type="submission" date="2020-11" db="EMBL/GenBank/DDBJ databases">
        <authorList>
            <consortium name="DOE Joint Genome Institute"/>
            <person name="Ahrendt S."/>
            <person name="Riley R."/>
            <person name="Andreopoulos W."/>
            <person name="Labutti K."/>
            <person name="Pangilinan J."/>
            <person name="Ruiz-Duenas F.J."/>
            <person name="Barrasa J.M."/>
            <person name="Sanchez-Garcia M."/>
            <person name="Camarero S."/>
            <person name="Miyauchi S."/>
            <person name="Serrano A."/>
            <person name="Linde D."/>
            <person name="Babiker R."/>
            <person name="Drula E."/>
            <person name="Ayuso-Fernandez I."/>
            <person name="Pacheco R."/>
            <person name="Padilla G."/>
            <person name="Ferreira P."/>
            <person name="Barriuso J."/>
            <person name="Kellner H."/>
            <person name="Castanera R."/>
            <person name="Alfaro M."/>
            <person name="Ramirez L."/>
            <person name="Pisabarro A.G."/>
            <person name="Kuo A."/>
            <person name="Tritt A."/>
            <person name="Lipzen A."/>
            <person name="He G."/>
            <person name="Yan M."/>
            <person name="Ng V."/>
            <person name="Cullen D."/>
            <person name="Martin F."/>
            <person name="Rosso M.-N."/>
            <person name="Henrissat B."/>
            <person name="Hibbett D."/>
            <person name="Martinez A.T."/>
            <person name="Grigoriev I.V."/>
        </authorList>
    </citation>
    <scope>NUCLEOTIDE SEQUENCE</scope>
    <source>
        <strain evidence="7">CBS 247.69</strain>
    </source>
</reference>
<dbReference type="Proteomes" id="UP000807353">
    <property type="component" value="Unassembled WGS sequence"/>
</dbReference>